<dbReference type="PANTHER" id="PTHR12143:SF39">
    <property type="entry name" value="SECRETED PROTEIN"/>
    <property type="match status" value="1"/>
</dbReference>
<feature type="domain" description="Glycosyl hydrolase family 92 N-terminal" evidence="1">
    <location>
        <begin position="45"/>
        <end position="131"/>
    </location>
</feature>
<dbReference type="GO" id="GO:0006516">
    <property type="term" value="P:glycoprotein catabolic process"/>
    <property type="evidence" value="ECO:0007669"/>
    <property type="project" value="TreeGrafter"/>
</dbReference>
<sequence length="186" mass="20592">MKLKTIISGSFHREIITLYNSSIQLILVVLVFSCSIETKSPVDSVDPFIGTDAGGHTFPGACLPFGTVQLSPDNGYQGVKAYSYDQKTILGFSHTHLSGTGPFTKTHYNNVLIIPTVGDLEVLPGVVKELNSLAKDKLQERLGNMSKEERQLWSEISDEEHQKQRQSMLNEEKLIIIDDNNLAEDG</sequence>
<dbReference type="PANTHER" id="PTHR12143">
    <property type="entry name" value="PEPTIDE N-GLYCANASE PNGASE -RELATED"/>
    <property type="match status" value="1"/>
</dbReference>
<comment type="caution">
    <text evidence="2">The sequence shown here is derived from an EMBL/GenBank/DDBJ whole genome shotgun (WGS) entry which is preliminary data.</text>
</comment>
<dbReference type="GO" id="GO:0005829">
    <property type="term" value="C:cytosol"/>
    <property type="evidence" value="ECO:0007669"/>
    <property type="project" value="TreeGrafter"/>
</dbReference>
<dbReference type="GO" id="GO:0000224">
    <property type="term" value="F:peptide-N4-(N-acetyl-beta-glucosaminyl)asparagine amidase activity"/>
    <property type="evidence" value="ECO:0007669"/>
    <property type="project" value="TreeGrafter"/>
</dbReference>
<gene>
    <name evidence="2" type="ORF">S01H4_50898</name>
</gene>
<proteinExistence type="predicted"/>
<organism evidence="2">
    <name type="scientific">marine sediment metagenome</name>
    <dbReference type="NCBI Taxonomy" id="412755"/>
    <lineage>
        <taxon>unclassified sequences</taxon>
        <taxon>metagenomes</taxon>
        <taxon>ecological metagenomes</taxon>
    </lineage>
</organism>
<dbReference type="GO" id="GO:0030246">
    <property type="term" value="F:carbohydrate binding"/>
    <property type="evidence" value="ECO:0007669"/>
    <property type="project" value="InterPro"/>
</dbReference>
<dbReference type="EMBL" id="BART01028935">
    <property type="protein sequence ID" value="GAG95098.1"/>
    <property type="molecule type" value="Genomic_DNA"/>
</dbReference>
<protein>
    <recommendedName>
        <fullName evidence="1">Glycosyl hydrolase family 92 N-terminal domain-containing protein</fullName>
    </recommendedName>
</protein>
<accession>X1CFQ9</accession>
<dbReference type="Pfam" id="PF17678">
    <property type="entry name" value="Glyco_hydro_92N"/>
    <property type="match status" value="1"/>
</dbReference>
<name>X1CFQ9_9ZZZZ</name>
<dbReference type="InterPro" id="IPR014718">
    <property type="entry name" value="GH-type_carb-bd"/>
</dbReference>
<feature type="non-terminal residue" evidence="2">
    <location>
        <position position="186"/>
    </location>
</feature>
<reference evidence="2" key="1">
    <citation type="journal article" date="2014" name="Front. Microbiol.">
        <title>High frequency of phylogenetically diverse reductive dehalogenase-homologous genes in deep subseafloor sedimentary metagenomes.</title>
        <authorList>
            <person name="Kawai M."/>
            <person name="Futagami T."/>
            <person name="Toyoda A."/>
            <person name="Takaki Y."/>
            <person name="Nishi S."/>
            <person name="Hori S."/>
            <person name="Arai W."/>
            <person name="Tsubouchi T."/>
            <person name="Morono Y."/>
            <person name="Uchiyama I."/>
            <person name="Ito T."/>
            <person name="Fujiyama A."/>
            <person name="Inagaki F."/>
            <person name="Takami H."/>
        </authorList>
    </citation>
    <scope>NUCLEOTIDE SEQUENCE</scope>
    <source>
        <strain evidence="2">Expedition CK06-06</strain>
    </source>
</reference>
<evidence type="ECO:0000313" key="2">
    <source>
        <dbReference type="EMBL" id="GAG95098.1"/>
    </source>
</evidence>
<dbReference type="InterPro" id="IPR050883">
    <property type="entry name" value="PNGase"/>
</dbReference>
<evidence type="ECO:0000259" key="1">
    <source>
        <dbReference type="Pfam" id="PF17678"/>
    </source>
</evidence>
<dbReference type="AlphaFoldDB" id="X1CFQ9"/>
<dbReference type="InterPro" id="IPR041371">
    <property type="entry name" value="GH92_N"/>
</dbReference>
<dbReference type="Gene3D" id="2.70.98.10">
    <property type="match status" value="1"/>
</dbReference>
<dbReference type="PROSITE" id="PS51257">
    <property type="entry name" value="PROKAR_LIPOPROTEIN"/>
    <property type="match status" value="1"/>
</dbReference>